<feature type="transmembrane region" description="Helical" evidence="4">
    <location>
        <begin position="355"/>
        <end position="384"/>
    </location>
</feature>
<dbReference type="SUPFAM" id="SSF53448">
    <property type="entry name" value="Nucleotide-diphospho-sugar transferases"/>
    <property type="match status" value="1"/>
</dbReference>
<evidence type="ECO:0000313" key="7">
    <source>
        <dbReference type="EMBL" id="MFC5277578.1"/>
    </source>
</evidence>
<gene>
    <name evidence="7" type="ORF">ACFPM1_02170</name>
</gene>
<evidence type="ECO:0000256" key="3">
    <source>
        <dbReference type="SAM" id="MobiDB-lite"/>
    </source>
</evidence>
<keyword evidence="2" id="KW-0808">Transferase</keyword>
<protein>
    <submittedName>
        <fullName evidence="7">Glycosyltransferase family 2 protein</fullName>
    </submittedName>
</protein>
<keyword evidence="1" id="KW-0328">Glycosyltransferase</keyword>
<dbReference type="CDD" id="cd06423">
    <property type="entry name" value="CESA_like"/>
    <property type="match status" value="1"/>
</dbReference>
<dbReference type="InterPro" id="IPR001173">
    <property type="entry name" value="Glyco_trans_2-like"/>
</dbReference>
<feature type="domain" description="Glycosyltransferase 2-like" evidence="6">
    <location>
        <begin position="173"/>
        <end position="403"/>
    </location>
</feature>
<dbReference type="AlphaFoldDB" id="A0ABD5QY20"/>
<dbReference type="EMBL" id="JBHSKY010000002">
    <property type="protein sequence ID" value="MFC5277578.1"/>
    <property type="molecule type" value="Genomic_DNA"/>
</dbReference>
<feature type="domain" description="Glycosyltransferase 2-like" evidence="5">
    <location>
        <begin position="68"/>
        <end position="112"/>
    </location>
</feature>
<feature type="transmembrane region" description="Helical" evidence="4">
    <location>
        <begin position="390"/>
        <end position="411"/>
    </location>
</feature>
<dbReference type="Proteomes" id="UP001596118">
    <property type="component" value="Unassembled WGS sequence"/>
</dbReference>
<proteinExistence type="predicted"/>
<organism evidence="7 8">
    <name type="scientific">Halorubrum rubrum</name>
    <dbReference type="NCBI Taxonomy" id="1126240"/>
    <lineage>
        <taxon>Archaea</taxon>
        <taxon>Methanobacteriati</taxon>
        <taxon>Methanobacteriota</taxon>
        <taxon>Stenosarchaea group</taxon>
        <taxon>Halobacteria</taxon>
        <taxon>Halobacteriales</taxon>
        <taxon>Haloferacaceae</taxon>
        <taxon>Halorubrum</taxon>
    </lineage>
</organism>
<evidence type="ECO:0000259" key="6">
    <source>
        <dbReference type="Pfam" id="PF13632"/>
    </source>
</evidence>
<comment type="caution">
    <text evidence="7">The sequence shown here is derived from an EMBL/GenBank/DDBJ whole genome shotgun (WGS) entry which is preliminary data.</text>
</comment>
<dbReference type="GO" id="GO:0016757">
    <property type="term" value="F:glycosyltransferase activity"/>
    <property type="evidence" value="ECO:0007669"/>
    <property type="project" value="UniProtKB-KW"/>
</dbReference>
<sequence length="720" mass="78054">MTVVEDLAVALVVGSGVFIVGYYLLVNAGYLLIHVLALFELRDSVRESEWSPPFRAFDSPFYPGVAMVVPAYNEAATIVESVRSMLTLNYPDQEVVVVNDGSTDATMDRLRGAFDLERIDAAVPYGVPAEPIRGVYRSTRHEDLLVVDKENGGKSDALNAGLWLTDQELFCAVDSDTVIDRDALLQIVRPFLEEPEKAVASGGTIRVANDCVVEDGEVQEINLPRTGLPGLQVMEYLRAFYSGRLGLSRLKGLVLISGAFGVFRTDRVREIGGYRHDTVTEDFDVVVRLHRYLSDEEVEYTVDFLPEPVAWTEVPETLVGLGRQRRRWYRGMLETVVANRGVFFRRRYGRVGTAILPFFTAAEALGPLIEGFGYVLLPLAWYFGILNVEFFLAFLLLTVGVGVFLSWFGVFSEVWSFNRYEDPRDVVRLLWYGVLENFGYRQWKTAVAWHGLVEFLRGETSWGVMERRGFGGASGGSVAAAGTAAGDPPDVTTDAETDPGDSGGFVWVDRFADDLPDPDAVDDFNWIDDLVEEPGTDGVRWIARIAGVDSSAAGGPLAEAESSVETGSSAEGEAEPPSTTVGGAVGGFLRTPDPRNGVDDGGFVWTTDFSEGVGDGGFVWTTDPSVGVGDGGFVWVFGDDGDPASGRLVATTDFSLGVGDGGFVWTTDPSDGVGDGGFVWTREFADGEGREGYVWVVDADESPGDGIGPLGAWIDDGDDG</sequence>
<name>A0ABD5QY20_9EURY</name>
<evidence type="ECO:0000256" key="1">
    <source>
        <dbReference type="ARBA" id="ARBA00022676"/>
    </source>
</evidence>
<dbReference type="PANTHER" id="PTHR43630:SF1">
    <property type="entry name" value="POLY-BETA-1,6-N-ACETYL-D-GLUCOSAMINE SYNTHASE"/>
    <property type="match status" value="1"/>
</dbReference>
<dbReference type="RefSeq" id="WP_256410760.1">
    <property type="nucleotide sequence ID" value="NZ_JANHDM010000002.1"/>
</dbReference>
<dbReference type="PANTHER" id="PTHR43630">
    <property type="entry name" value="POLY-BETA-1,6-N-ACETYL-D-GLUCOSAMINE SYNTHASE"/>
    <property type="match status" value="1"/>
</dbReference>
<keyword evidence="4" id="KW-1133">Transmembrane helix</keyword>
<dbReference type="Gene3D" id="3.90.550.10">
    <property type="entry name" value="Spore Coat Polysaccharide Biosynthesis Protein SpsA, Chain A"/>
    <property type="match status" value="1"/>
</dbReference>
<evidence type="ECO:0000259" key="5">
    <source>
        <dbReference type="Pfam" id="PF00535"/>
    </source>
</evidence>
<keyword evidence="4" id="KW-0472">Membrane</keyword>
<dbReference type="InterPro" id="IPR029044">
    <property type="entry name" value="Nucleotide-diphossugar_trans"/>
</dbReference>
<keyword evidence="4" id="KW-0812">Transmembrane</keyword>
<accession>A0ABD5QY20</accession>
<dbReference type="Pfam" id="PF00535">
    <property type="entry name" value="Glycos_transf_2"/>
    <property type="match status" value="1"/>
</dbReference>
<evidence type="ECO:0000313" key="8">
    <source>
        <dbReference type="Proteomes" id="UP001596118"/>
    </source>
</evidence>
<evidence type="ECO:0000256" key="4">
    <source>
        <dbReference type="SAM" id="Phobius"/>
    </source>
</evidence>
<dbReference type="Pfam" id="PF13632">
    <property type="entry name" value="Glyco_trans_2_3"/>
    <property type="match status" value="1"/>
</dbReference>
<feature type="region of interest" description="Disordered" evidence="3">
    <location>
        <begin position="478"/>
        <end position="499"/>
    </location>
</feature>
<feature type="region of interest" description="Disordered" evidence="3">
    <location>
        <begin position="552"/>
        <end position="601"/>
    </location>
</feature>
<reference evidence="7 8" key="1">
    <citation type="journal article" date="2019" name="Int. J. Syst. Evol. Microbiol.">
        <title>The Global Catalogue of Microorganisms (GCM) 10K type strain sequencing project: providing services to taxonomists for standard genome sequencing and annotation.</title>
        <authorList>
            <consortium name="The Broad Institute Genomics Platform"/>
            <consortium name="The Broad Institute Genome Sequencing Center for Infectious Disease"/>
            <person name="Wu L."/>
            <person name="Ma J."/>
        </authorList>
    </citation>
    <scope>NUCLEOTIDE SEQUENCE [LARGE SCALE GENOMIC DNA]</scope>
    <source>
        <strain evidence="7 8">CGMCC 1.12124</strain>
    </source>
</reference>
<keyword evidence="8" id="KW-1185">Reference proteome</keyword>
<evidence type="ECO:0000256" key="2">
    <source>
        <dbReference type="ARBA" id="ARBA00022679"/>
    </source>
</evidence>